<keyword evidence="2" id="KW-1185">Reference proteome</keyword>
<accession>A0A1H6HNR9</accession>
<sequence>MAEKSDEGGARNREAEALSLLDRLIDRYESPDESAQDTAFAAAQSLCQAVWGGYQAGFAALASKIETTAPGSVESAVRSLRLRDEAADPGGMIRAARLRRQRSGSREAERAALIARYGSEAAALAPTAAETTLIEAGRTLAEPGAEEDCHAPLSGWHLPWHEPPEALRVLVAAALPLPSTIAAARDECRAWEQRKTELDLIGDGPGSAGLPTACAARHWLVERMWRGDLPATGPADLIARLEYWVERGGDDGSGYRILLDDLTEAGTTPLLRDPDSGSHARILRLKAEHPSWSLARIGQELGISRQAVHKHLKRGERTRSAARNPNG</sequence>
<name>A0A1H6HNR9_MAGFU</name>
<protein>
    <submittedName>
        <fullName evidence="1">HTH domain-containing protein</fullName>
    </submittedName>
</protein>
<organism evidence="1 2">
    <name type="scientific">Magnetospirillum fulvum</name>
    <name type="common">Rhodospirillum fulvum</name>
    <dbReference type="NCBI Taxonomy" id="1082"/>
    <lineage>
        <taxon>Bacteria</taxon>
        <taxon>Pseudomonadati</taxon>
        <taxon>Pseudomonadota</taxon>
        <taxon>Alphaproteobacteria</taxon>
        <taxon>Rhodospirillales</taxon>
        <taxon>Rhodospirillaceae</taxon>
        <taxon>Magnetospirillum</taxon>
    </lineage>
</organism>
<proteinExistence type="predicted"/>
<dbReference type="EMBL" id="FNWO01000007">
    <property type="protein sequence ID" value="SEH37469.1"/>
    <property type="molecule type" value="Genomic_DNA"/>
</dbReference>
<evidence type="ECO:0000313" key="1">
    <source>
        <dbReference type="EMBL" id="SEH37469.1"/>
    </source>
</evidence>
<reference evidence="2" key="1">
    <citation type="submission" date="2016-10" db="EMBL/GenBank/DDBJ databases">
        <authorList>
            <person name="Varghese N."/>
            <person name="Submissions S."/>
        </authorList>
    </citation>
    <scope>NUCLEOTIDE SEQUENCE [LARGE SCALE GENOMIC DNA]</scope>
    <source>
        <strain evidence="2">DSM 13234</strain>
    </source>
</reference>
<dbReference type="Proteomes" id="UP000182983">
    <property type="component" value="Unassembled WGS sequence"/>
</dbReference>
<evidence type="ECO:0000313" key="2">
    <source>
        <dbReference type="Proteomes" id="UP000182983"/>
    </source>
</evidence>
<gene>
    <name evidence="1" type="ORF">SAMN04244559_01973</name>
</gene>
<dbReference type="OrthoDB" id="7346411at2"/>
<dbReference type="RefSeq" id="WP_074768065.1">
    <property type="nucleotide sequence ID" value="NZ_FNWO01000007.1"/>
</dbReference>
<dbReference type="AlphaFoldDB" id="A0A1H6HNR9"/>